<comment type="caution">
    <text evidence="1">The sequence shown here is derived from an EMBL/GenBank/DDBJ whole genome shotgun (WGS) entry which is preliminary data.</text>
</comment>
<protein>
    <submittedName>
        <fullName evidence="1">Uncharacterized protein</fullName>
    </submittedName>
</protein>
<dbReference type="EMBL" id="BAABNP010000002">
    <property type="protein sequence ID" value="GAA5339703.1"/>
    <property type="molecule type" value="Genomic_DNA"/>
</dbReference>
<evidence type="ECO:0000313" key="2">
    <source>
        <dbReference type="Proteomes" id="UP001498935"/>
    </source>
</evidence>
<keyword evidence="2" id="KW-1185">Reference proteome</keyword>
<proteinExistence type="predicted"/>
<gene>
    <name evidence="1" type="ORF">KACC15558_07430</name>
</gene>
<accession>A0ABP9TX09</accession>
<evidence type="ECO:0000313" key="1">
    <source>
        <dbReference type="EMBL" id="GAA5339703.1"/>
    </source>
</evidence>
<organism evidence="1 2">
    <name type="scientific">Brevibacterium ammoniilyticum</name>
    <dbReference type="NCBI Taxonomy" id="1046555"/>
    <lineage>
        <taxon>Bacteria</taxon>
        <taxon>Bacillati</taxon>
        <taxon>Actinomycetota</taxon>
        <taxon>Actinomycetes</taxon>
        <taxon>Micrococcales</taxon>
        <taxon>Brevibacteriaceae</taxon>
        <taxon>Brevibacterium</taxon>
    </lineage>
</organism>
<sequence>MGRARVIRFFPDWGREEPLWEEGAYEYALRVSDLNISSDLKRGLLNYMTFWTEHFDVDTEWDSKLAEREFSDEGDRLISELKKQLHDGFVILDERDEYSRV</sequence>
<dbReference type="Proteomes" id="UP001498935">
    <property type="component" value="Unassembled WGS sequence"/>
</dbReference>
<reference evidence="1 2" key="1">
    <citation type="submission" date="2024-02" db="EMBL/GenBank/DDBJ databases">
        <title>Characterization of antibiotic resistant novel bacterial strains and their environmental applications.</title>
        <authorList>
            <person name="Manzoor S."/>
            <person name="Abbas S."/>
            <person name="Arshad M."/>
            <person name="Li W.J."/>
            <person name="Ahmed I."/>
        </authorList>
    </citation>
    <scope>NUCLEOTIDE SEQUENCE [LARGE SCALE GENOMIC DNA]</scope>
    <source>
        <strain evidence="1 2">KACC 15558</strain>
    </source>
</reference>
<name>A0ABP9TX09_9MICO</name>